<dbReference type="eggNOG" id="COG3271">
    <property type="taxonomic scope" value="Bacteria"/>
</dbReference>
<dbReference type="RefSeq" id="WP_012175838.1">
    <property type="nucleotide sequence ID" value="NC_009943.1"/>
</dbReference>
<name>A8ZVN9_DESOH</name>
<keyword evidence="3" id="KW-1185">Reference proteome</keyword>
<dbReference type="Pfam" id="PF03412">
    <property type="entry name" value="Peptidase_C39"/>
    <property type="match status" value="1"/>
</dbReference>
<dbReference type="GO" id="GO:0005524">
    <property type="term" value="F:ATP binding"/>
    <property type="evidence" value="ECO:0007669"/>
    <property type="project" value="InterPro"/>
</dbReference>
<dbReference type="GO" id="GO:0016020">
    <property type="term" value="C:membrane"/>
    <property type="evidence" value="ECO:0007669"/>
    <property type="project" value="InterPro"/>
</dbReference>
<accession>A8ZVN9</accession>
<dbReference type="HOGENOM" id="CLU_077966_0_0_7"/>
<dbReference type="KEGG" id="dol:Dole_2422"/>
<dbReference type="PROSITE" id="PS50990">
    <property type="entry name" value="PEPTIDASE_C39"/>
    <property type="match status" value="1"/>
</dbReference>
<gene>
    <name evidence="2" type="ordered locus">Dole_2422</name>
</gene>
<dbReference type="CDD" id="cd02423">
    <property type="entry name" value="Peptidase_C39G"/>
    <property type="match status" value="1"/>
</dbReference>
<evidence type="ECO:0000313" key="2">
    <source>
        <dbReference type="EMBL" id="ABW68226.1"/>
    </source>
</evidence>
<dbReference type="EMBL" id="CP000859">
    <property type="protein sequence ID" value="ABW68226.1"/>
    <property type="molecule type" value="Genomic_DNA"/>
</dbReference>
<sequence length="251" mass="29106">MHIFIAFLITVSLIAGFKPEKEPSEKETRLVIGYDGGIVTQTMPVEIRTTVTPASELEYQAVIKQQFDYSCGSAALSTLLRYHLGEDFSETQVIHGLFRYGDKERVREKRAFSLLDMKKFVGVLGYNGVGYKADIQDLETLDMPCIIPIELYDYRHFTVFKGIHQGHVFLADPFRGNSSYPVADFKKMWHQNVIFVVYPKNQQQLTLLSLSERDLRFVDEDKRFDLLFKDWPVMEGRPPEPFPGEIQYYKR</sequence>
<dbReference type="AlphaFoldDB" id="A8ZVN9"/>
<reference evidence="2 3" key="1">
    <citation type="submission" date="2007-10" db="EMBL/GenBank/DDBJ databases">
        <title>Complete sequence of Desulfococcus oleovorans Hxd3.</title>
        <authorList>
            <consortium name="US DOE Joint Genome Institute"/>
            <person name="Copeland A."/>
            <person name="Lucas S."/>
            <person name="Lapidus A."/>
            <person name="Barry K."/>
            <person name="Glavina del Rio T."/>
            <person name="Dalin E."/>
            <person name="Tice H."/>
            <person name="Pitluck S."/>
            <person name="Kiss H."/>
            <person name="Brettin T."/>
            <person name="Bruce D."/>
            <person name="Detter J.C."/>
            <person name="Han C."/>
            <person name="Schmutz J."/>
            <person name="Larimer F."/>
            <person name="Land M."/>
            <person name="Hauser L."/>
            <person name="Kyrpides N."/>
            <person name="Kim E."/>
            <person name="Wawrik B."/>
            <person name="Richardson P."/>
        </authorList>
    </citation>
    <scope>NUCLEOTIDE SEQUENCE [LARGE SCALE GENOMIC DNA]</scope>
    <source>
        <strain evidence="3">DSM 6200 / JCM 39069 / Hxd3</strain>
    </source>
</reference>
<protein>
    <submittedName>
        <fullName evidence="2">Peptidase C39 bacteriocin processing</fullName>
    </submittedName>
</protein>
<organism evidence="2 3">
    <name type="scientific">Desulfosudis oleivorans (strain DSM 6200 / JCM 39069 / Hxd3)</name>
    <name type="common">Desulfococcus oleovorans</name>
    <dbReference type="NCBI Taxonomy" id="96561"/>
    <lineage>
        <taxon>Bacteria</taxon>
        <taxon>Pseudomonadati</taxon>
        <taxon>Thermodesulfobacteriota</taxon>
        <taxon>Desulfobacteria</taxon>
        <taxon>Desulfobacterales</taxon>
        <taxon>Desulfosudaceae</taxon>
        <taxon>Desulfosudis</taxon>
    </lineage>
</organism>
<dbReference type="STRING" id="96561.Dole_2422"/>
<feature type="domain" description="Peptidase C39" evidence="1">
    <location>
        <begin position="65"/>
        <end position="196"/>
    </location>
</feature>
<evidence type="ECO:0000259" key="1">
    <source>
        <dbReference type="PROSITE" id="PS50990"/>
    </source>
</evidence>
<dbReference type="InterPro" id="IPR005074">
    <property type="entry name" value="Peptidase_C39"/>
</dbReference>
<dbReference type="GO" id="GO:0006508">
    <property type="term" value="P:proteolysis"/>
    <property type="evidence" value="ECO:0007669"/>
    <property type="project" value="InterPro"/>
</dbReference>
<dbReference type="Gene3D" id="3.90.70.10">
    <property type="entry name" value="Cysteine proteinases"/>
    <property type="match status" value="1"/>
</dbReference>
<proteinExistence type="predicted"/>
<dbReference type="GO" id="GO:0008233">
    <property type="term" value="F:peptidase activity"/>
    <property type="evidence" value="ECO:0007669"/>
    <property type="project" value="InterPro"/>
</dbReference>
<evidence type="ECO:0000313" key="3">
    <source>
        <dbReference type="Proteomes" id="UP000008561"/>
    </source>
</evidence>
<dbReference type="Proteomes" id="UP000008561">
    <property type="component" value="Chromosome"/>
</dbReference>